<gene>
    <name evidence="5" type="ORF">BCONGLO52_15140</name>
</gene>
<evidence type="ECO:0000256" key="3">
    <source>
        <dbReference type="ARBA" id="ARBA00038502"/>
    </source>
</evidence>
<dbReference type="Pfam" id="PF13302">
    <property type="entry name" value="Acetyltransf_3"/>
    <property type="match status" value="1"/>
</dbReference>
<feature type="domain" description="N-acetyltransferase" evidence="4">
    <location>
        <begin position="119"/>
        <end position="278"/>
    </location>
</feature>
<comment type="caution">
    <text evidence="5">The sequence shown here is derived from an EMBL/GenBank/DDBJ whole genome shotgun (WGS) entry which is preliminary data.</text>
</comment>
<dbReference type="SUPFAM" id="SSF54909">
    <property type="entry name" value="Dimeric alpha+beta barrel"/>
    <property type="match status" value="1"/>
</dbReference>
<dbReference type="InterPro" id="IPR007138">
    <property type="entry name" value="ABM_dom"/>
</dbReference>
<dbReference type="SUPFAM" id="SSF55729">
    <property type="entry name" value="Acyl-CoA N-acyltransferases (Nat)"/>
    <property type="match status" value="1"/>
</dbReference>
<proteinExistence type="inferred from homology"/>
<dbReference type="RefSeq" id="WP_241237595.1">
    <property type="nucleotide sequence ID" value="NZ_BSDQ01000001.1"/>
</dbReference>
<protein>
    <recommendedName>
        <fullName evidence="4">N-acetyltransferase domain-containing protein</fullName>
    </recommendedName>
</protein>
<keyword evidence="6" id="KW-1185">Reference proteome</keyword>
<organism evidence="5 6">
    <name type="scientific">Brachybacterium conglomeratum</name>
    <dbReference type="NCBI Taxonomy" id="47846"/>
    <lineage>
        <taxon>Bacteria</taxon>
        <taxon>Bacillati</taxon>
        <taxon>Actinomycetota</taxon>
        <taxon>Actinomycetes</taxon>
        <taxon>Micrococcales</taxon>
        <taxon>Dermabacteraceae</taxon>
        <taxon>Brachybacterium</taxon>
    </lineage>
</organism>
<evidence type="ECO:0000313" key="6">
    <source>
        <dbReference type="Proteomes" id="UP001144451"/>
    </source>
</evidence>
<dbReference type="InterPro" id="IPR051531">
    <property type="entry name" value="N-acetyltransferase"/>
</dbReference>
<dbReference type="EMBL" id="BSDQ01000001">
    <property type="protein sequence ID" value="GLI30673.1"/>
    <property type="molecule type" value="Genomic_DNA"/>
</dbReference>
<dbReference type="GeneID" id="78122788"/>
<sequence length="292" mass="32131">MDDRPTDGTRDQNSADVVELTGRLLCADLTEASTVRQHLPEHIALTRAEPGCFRFEVEPTEDPLVWTVVEQFVDRAAFDAHQARVRTSRWLEATAGIARDYVISTRDSLDEVSAVAPSPMLRRLRASDAPAVHAAFGSADDMARQGDVTTLAEAERYVARLLAEDSPHEPWAIAEGEELIGLIAVTVDEENLSGWFWYWVTHRARGRGLTARAAATVAQWALTERGLERLELGHRVNNPASGAVARAAGFAKEGTERGKFLIDGQRFDVDTYGRLRTDPAPAFDSLPLRAGE</sequence>
<dbReference type="PANTHER" id="PTHR43792:SF8">
    <property type="entry name" value="[RIBOSOMAL PROTEIN US5]-ALANINE N-ACETYLTRANSFERASE"/>
    <property type="match status" value="1"/>
</dbReference>
<name>A0ABQ5RFJ6_9MICO</name>
<dbReference type="Gene3D" id="3.30.70.100">
    <property type="match status" value="1"/>
</dbReference>
<evidence type="ECO:0000256" key="1">
    <source>
        <dbReference type="ARBA" id="ARBA00022679"/>
    </source>
</evidence>
<dbReference type="Pfam" id="PF03992">
    <property type="entry name" value="ABM"/>
    <property type="match status" value="1"/>
</dbReference>
<keyword evidence="1" id="KW-0808">Transferase</keyword>
<evidence type="ECO:0000313" key="5">
    <source>
        <dbReference type="EMBL" id="GLI30673.1"/>
    </source>
</evidence>
<dbReference type="PROSITE" id="PS51186">
    <property type="entry name" value="GNAT"/>
    <property type="match status" value="1"/>
</dbReference>
<dbReference type="Gene3D" id="3.40.630.30">
    <property type="match status" value="1"/>
</dbReference>
<dbReference type="InterPro" id="IPR011008">
    <property type="entry name" value="Dimeric_a/b-barrel"/>
</dbReference>
<keyword evidence="2" id="KW-0012">Acyltransferase</keyword>
<dbReference type="InterPro" id="IPR016181">
    <property type="entry name" value="Acyl_CoA_acyltransferase"/>
</dbReference>
<reference evidence="5" key="1">
    <citation type="submission" date="2022-12" db="EMBL/GenBank/DDBJ databases">
        <title>Reference genome sequencing for broad-spectrum identification of bacterial and archaeal isolates by mass spectrometry.</title>
        <authorList>
            <person name="Sekiguchi Y."/>
            <person name="Tourlousse D.M."/>
        </authorList>
    </citation>
    <scope>NUCLEOTIDE SEQUENCE</scope>
    <source>
        <strain evidence="5">5-2</strain>
    </source>
</reference>
<dbReference type="InterPro" id="IPR000182">
    <property type="entry name" value="GNAT_dom"/>
</dbReference>
<comment type="similarity">
    <text evidence="3">Belongs to the acetyltransferase family. RimJ subfamily.</text>
</comment>
<evidence type="ECO:0000259" key="4">
    <source>
        <dbReference type="PROSITE" id="PS51186"/>
    </source>
</evidence>
<dbReference type="PANTHER" id="PTHR43792">
    <property type="entry name" value="GNAT FAMILY, PUTATIVE (AFU_ORTHOLOGUE AFUA_3G00765)-RELATED-RELATED"/>
    <property type="match status" value="1"/>
</dbReference>
<accession>A0ABQ5RFJ6</accession>
<dbReference type="Proteomes" id="UP001144451">
    <property type="component" value="Unassembled WGS sequence"/>
</dbReference>
<evidence type="ECO:0000256" key="2">
    <source>
        <dbReference type="ARBA" id="ARBA00023315"/>
    </source>
</evidence>